<accession>A0AAV9GXM4</accession>
<feature type="region of interest" description="Disordered" evidence="1">
    <location>
        <begin position="160"/>
        <end position="313"/>
    </location>
</feature>
<reference evidence="2" key="2">
    <citation type="submission" date="2023-05" db="EMBL/GenBank/DDBJ databases">
        <authorList>
            <consortium name="Lawrence Berkeley National Laboratory"/>
            <person name="Steindorff A."/>
            <person name="Hensen N."/>
            <person name="Bonometti L."/>
            <person name="Westerberg I."/>
            <person name="Brannstrom I.O."/>
            <person name="Guillou S."/>
            <person name="Cros-Aarteil S."/>
            <person name="Calhoun S."/>
            <person name="Haridas S."/>
            <person name="Kuo A."/>
            <person name="Mondo S."/>
            <person name="Pangilinan J."/>
            <person name="Riley R."/>
            <person name="Labutti K."/>
            <person name="Andreopoulos B."/>
            <person name="Lipzen A."/>
            <person name="Chen C."/>
            <person name="Yanf M."/>
            <person name="Daum C."/>
            <person name="Ng V."/>
            <person name="Clum A."/>
            <person name="Ohm R."/>
            <person name="Martin F."/>
            <person name="Silar P."/>
            <person name="Natvig D."/>
            <person name="Lalanne C."/>
            <person name="Gautier V."/>
            <person name="Ament-Velasquez S.L."/>
            <person name="Kruys A."/>
            <person name="Hutchinson M.I."/>
            <person name="Powell A.J."/>
            <person name="Barry K."/>
            <person name="Miller A.N."/>
            <person name="Grigoriev I.V."/>
            <person name="Debuchy R."/>
            <person name="Gladieux P."/>
            <person name="Thoren M.H."/>
            <person name="Johannesson H."/>
        </authorList>
    </citation>
    <scope>NUCLEOTIDE SEQUENCE</scope>
    <source>
        <strain evidence="2">PSN243</strain>
    </source>
</reference>
<organism evidence="2 3">
    <name type="scientific">Podospora aff. communis PSN243</name>
    <dbReference type="NCBI Taxonomy" id="3040156"/>
    <lineage>
        <taxon>Eukaryota</taxon>
        <taxon>Fungi</taxon>
        <taxon>Dikarya</taxon>
        <taxon>Ascomycota</taxon>
        <taxon>Pezizomycotina</taxon>
        <taxon>Sordariomycetes</taxon>
        <taxon>Sordariomycetidae</taxon>
        <taxon>Sordariales</taxon>
        <taxon>Podosporaceae</taxon>
        <taxon>Podospora</taxon>
    </lineage>
</organism>
<feature type="region of interest" description="Disordered" evidence="1">
    <location>
        <begin position="1"/>
        <end position="63"/>
    </location>
</feature>
<protein>
    <submittedName>
        <fullName evidence="2">Uncharacterized protein</fullName>
    </submittedName>
</protein>
<proteinExistence type="predicted"/>
<feature type="compositionally biased region" description="Polar residues" evidence="1">
    <location>
        <begin position="258"/>
        <end position="278"/>
    </location>
</feature>
<comment type="caution">
    <text evidence="2">The sequence shown here is derived from an EMBL/GenBank/DDBJ whole genome shotgun (WGS) entry which is preliminary data.</text>
</comment>
<feature type="compositionally biased region" description="Polar residues" evidence="1">
    <location>
        <begin position="30"/>
        <end position="42"/>
    </location>
</feature>
<sequence length="313" mass="33332">MVQVPGLHISRNNSPANPTPRPEEPGSDSIGGQTVLSTTNPFNRLYTPIPTRPTRFPSWMSPNANVGRFRPASSNIHLQPGDGDVQATASIQQGQVPCRNGYSRPGAPYPHLYDPCLPAKSDEDNPTQPAFPLPSCWANPNPSAQYGEFLYFPATLSSQSPANQHARMPGFPPPAASSSQNPYANGSPPLPPIGPRLLRRPQFRRRPSPSEPPAANTSRLDTSPEQRRSFDHDSRHSSPSPWFGTSGLGILPPGISVTEGQGNPSGVQTELDISQGDNSVADGQGNPSDVQTGPNVSQGGNSVAEGQDRTSKL</sequence>
<feature type="compositionally biased region" description="Polar residues" evidence="1">
    <location>
        <begin position="285"/>
        <end position="301"/>
    </location>
</feature>
<evidence type="ECO:0000256" key="1">
    <source>
        <dbReference type="SAM" id="MobiDB-lite"/>
    </source>
</evidence>
<evidence type="ECO:0000313" key="2">
    <source>
        <dbReference type="EMBL" id="KAK4453130.1"/>
    </source>
</evidence>
<keyword evidence="3" id="KW-1185">Reference proteome</keyword>
<name>A0AAV9GXM4_9PEZI</name>
<gene>
    <name evidence="2" type="ORF">QBC34DRAFT_396375</name>
</gene>
<dbReference type="Proteomes" id="UP001321760">
    <property type="component" value="Unassembled WGS sequence"/>
</dbReference>
<dbReference type="EMBL" id="MU865921">
    <property type="protein sequence ID" value="KAK4453130.1"/>
    <property type="molecule type" value="Genomic_DNA"/>
</dbReference>
<evidence type="ECO:0000313" key="3">
    <source>
        <dbReference type="Proteomes" id="UP001321760"/>
    </source>
</evidence>
<feature type="compositionally biased region" description="Basic and acidic residues" evidence="1">
    <location>
        <begin position="222"/>
        <end position="236"/>
    </location>
</feature>
<feature type="compositionally biased region" description="Basic residues" evidence="1">
    <location>
        <begin position="197"/>
        <end position="207"/>
    </location>
</feature>
<feature type="region of interest" description="Disordered" evidence="1">
    <location>
        <begin position="113"/>
        <end position="134"/>
    </location>
</feature>
<reference evidence="2" key="1">
    <citation type="journal article" date="2023" name="Mol. Phylogenet. Evol.">
        <title>Genome-scale phylogeny and comparative genomics of the fungal order Sordariales.</title>
        <authorList>
            <person name="Hensen N."/>
            <person name="Bonometti L."/>
            <person name="Westerberg I."/>
            <person name="Brannstrom I.O."/>
            <person name="Guillou S."/>
            <person name="Cros-Aarteil S."/>
            <person name="Calhoun S."/>
            <person name="Haridas S."/>
            <person name="Kuo A."/>
            <person name="Mondo S."/>
            <person name="Pangilinan J."/>
            <person name="Riley R."/>
            <person name="LaButti K."/>
            <person name="Andreopoulos B."/>
            <person name="Lipzen A."/>
            <person name="Chen C."/>
            <person name="Yan M."/>
            <person name="Daum C."/>
            <person name="Ng V."/>
            <person name="Clum A."/>
            <person name="Steindorff A."/>
            <person name="Ohm R.A."/>
            <person name="Martin F."/>
            <person name="Silar P."/>
            <person name="Natvig D.O."/>
            <person name="Lalanne C."/>
            <person name="Gautier V."/>
            <person name="Ament-Velasquez S.L."/>
            <person name="Kruys A."/>
            <person name="Hutchinson M.I."/>
            <person name="Powell A.J."/>
            <person name="Barry K."/>
            <person name="Miller A.N."/>
            <person name="Grigoriev I.V."/>
            <person name="Debuchy R."/>
            <person name="Gladieux P."/>
            <person name="Hiltunen Thoren M."/>
            <person name="Johannesson H."/>
        </authorList>
    </citation>
    <scope>NUCLEOTIDE SEQUENCE</scope>
    <source>
        <strain evidence="2">PSN243</strain>
    </source>
</reference>
<dbReference type="AlphaFoldDB" id="A0AAV9GXM4"/>